<dbReference type="InterPro" id="IPR036291">
    <property type="entry name" value="NAD(P)-bd_dom_sf"/>
</dbReference>
<evidence type="ECO:0000259" key="1">
    <source>
        <dbReference type="Pfam" id="PF13460"/>
    </source>
</evidence>
<dbReference type="PANTHER" id="PTHR43355">
    <property type="entry name" value="FLAVIN REDUCTASE (NADPH)"/>
    <property type="match status" value="1"/>
</dbReference>
<evidence type="ECO:0000313" key="2">
    <source>
        <dbReference type="EMBL" id="MFD0704225.1"/>
    </source>
</evidence>
<dbReference type="Gene3D" id="3.40.50.720">
    <property type="entry name" value="NAD(P)-binding Rossmann-like Domain"/>
    <property type="match status" value="1"/>
</dbReference>
<feature type="domain" description="NAD(P)-binding" evidence="1">
    <location>
        <begin position="8"/>
        <end position="196"/>
    </location>
</feature>
<dbReference type="EMBL" id="JBHTHQ010000005">
    <property type="protein sequence ID" value="MFD0704225.1"/>
    <property type="molecule type" value="Genomic_DNA"/>
</dbReference>
<keyword evidence="3" id="KW-1185">Reference proteome</keyword>
<protein>
    <submittedName>
        <fullName evidence="2">NAD(P)-dependent oxidoreductase</fullName>
    </submittedName>
</protein>
<dbReference type="PANTHER" id="PTHR43355:SF2">
    <property type="entry name" value="FLAVIN REDUCTASE (NADPH)"/>
    <property type="match status" value="1"/>
</dbReference>
<dbReference type="InterPro" id="IPR051606">
    <property type="entry name" value="Polyketide_Oxido-like"/>
</dbReference>
<organism evidence="2 3">
    <name type="scientific">Alloscardovia venturai</name>
    <dbReference type="NCBI Taxonomy" id="1769421"/>
    <lineage>
        <taxon>Bacteria</taxon>
        <taxon>Bacillati</taxon>
        <taxon>Actinomycetota</taxon>
        <taxon>Actinomycetes</taxon>
        <taxon>Bifidobacteriales</taxon>
        <taxon>Bifidobacteriaceae</taxon>
        <taxon>Alloscardovia</taxon>
    </lineage>
</organism>
<name>A0ABW2Y2H5_9BIFI</name>
<dbReference type="InterPro" id="IPR016040">
    <property type="entry name" value="NAD(P)-bd_dom"/>
</dbReference>
<evidence type="ECO:0000313" key="3">
    <source>
        <dbReference type="Proteomes" id="UP001597036"/>
    </source>
</evidence>
<accession>A0ABW2Y2H5</accession>
<reference evidence="3" key="1">
    <citation type="journal article" date="2019" name="Int. J. Syst. Evol. Microbiol.">
        <title>The Global Catalogue of Microorganisms (GCM) 10K type strain sequencing project: providing services to taxonomists for standard genome sequencing and annotation.</title>
        <authorList>
            <consortium name="The Broad Institute Genomics Platform"/>
            <consortium name="The Broad Institute Genome Sequencing Center for Infectious Disease"/>
            <person name="Wu L."/>
            <person name="Ma J."/>
        </authorList>
    </citation>
    <scope>NUCLEOTIDE SEQUENCE [LARGE SCALE GENOMIC DNA]</scope>
    <source>
        <strain evidence="3">CCM 8604</strain>
    </source>
</reference>
<comment type="caution">
    <text evidence="2">The sequence shown here is derived from an EMBL/GenBank/DDBJ whole genome shotgun (WGS) entry which is preliminary data.</text>
</comment>
<gene>
    <name evidence="2" type="ORF">ACFQY8_00435</name>
</gene>
<dbReference type="Pfam" id="PF13460">
    <property type="entry name" value="NAD_binding_10"/>
    <property type="match status" value="1"/>
</dbReference>
<sequence>MKIAVVAANGKLGQLIVAEAIKRGHEVTAFARSMNKTQSQHFIQKDIFDITTEDVKGFDALVSAYGITPESAQDEAVRVNNHISDILSGSKTKFYTVGGAGSLYVDEAQTTRLVDTPEFLDEWKFTALAQAEQLYAQRERDDVDWIFVSPAAFFDFEGEFTGEYQVAGDVLTHNAEGKSYISYKDFAYALLDVLESEKYSKQRISFLHK</sequence>
<proteinExistence type="predicted"/>
<dbReference type="SUPFAM" id="SSF51735">
    <property type="entry name" value="NAD(P)-binding Rossmann-fold domains"/>
    <property type="match status" value="1"/>
</dbReference>
<dbReference type="Proteomes" id="UP001597036">
    <property type="component" value="Unassembled WGS sequence"/>
</dbReference>
<dbReference type="RefSeq" id="WP_377937556.1">
    <property type="nucleotide sequence ID" value="NZ_JBHTHQ010000005.1"/>
</dbReference>